<dbReference type="RefSeq" id="WP_139142417.1">
    <property type="nucleotide sequence ID" value="NZ_CP097897.1"/>
</dbReference>
<sequence length="146" mass="16584">MESKQLLWDSGKKNYVLVTANTSDETMAETDNLNDSVFKSAGKSGESAVGLMELEPYLPILQMLLQNKDRLVTLLMPQSEGTLPRYAIPGKAGSQTIYFSDALIRLMKEYCDSKNVKQRDVLEIALTEFFRRYGFQREMDKLLAKC</sequence>
<accession>A0A1F2PBV3</accession>
<reference evidence="1 2" key="1">
    <citation type="submission" date="2015-09" db="EMBL/GenBank/DDBJ databases">
        <title>Genome sequence of Acetobacterium wieringae DSM 1911.</title>
        <authorList>
            <person name="Poehlein A."/>
            <person name="Bengelsdorf F.R."/>
            <person name="Schiel-Bengelsdorf B."/>
            <person name="Duerre P."/>
            <person name="Daniel R."/>
        </authorList>
    </citation>
    <scope>NUCLEOTIDE SEQUENCE [LARGE SCALE GENOMIC DNA]</scope>
    <source>
        <strain evidence="1 2">DSM 1911</strain>
    </source>
</reference>
<dbReference type="OrthoDB" id="2373107at2"/>
<evidence type="ECO:0000313" key="1">
    <source>
        <dbReference type="EMBL" id="OFV68900.1"/>
    </source>
</evidence>
<dbReference type="EMBL" id="LKEU01000052">
    <property type="protein sequence ID" value="OFV68900.1"/>
    <property type="molecule type" value="Genomic_DNA"/>
</dbReference>
<dbReference type="STRING" id="52694.ACWI_36280"/>
<dbReference type="Proteomes" id="UP000176244">
    <property type="component" value="Unassembled WGS sequence"/>
</dbReference>
<name>A0A1F2PBV3_9FIRM</name>
<protein>
    <submittedName>
        <fullName evidence="1">Uncharacterized protein</fullName>
    </submittedName>
</protein>
<dbReference type="AlphaFoldDB" id="A0A1F2PBV3"/>
<gene>
    <name evidence="1" type="ORF">ACWI_36280</name>
</gene>
<evidence type="ECO:0000313" key="2">
    <source>
        <dbReference type="Proteomes" id="UP000176244"/>
    </source>
</evidence>
<organism evidence="1 2">
    <name type="scientific">Acetobacterium wieringae</name>
    <dbReference type="NCBI Taxonomy" id="52694"/>
    <lineage>
        <taxon>Bacteria</taxon>
        <taxon>Bacillati</taxon>
        <taxon>Bacillota</taxon>
        <taxon>Clostridia</taxon>
        <taxon>Eubacteriales</taxon>
        <taxon>Eubacteriaceae</taxon>
        <taxon>Acetobacterium</taxon>
    </lineage>
</organism>
<proteinExistence type="predicted"/>
<comment type="caution">
    <text evidence="1">The sequence shown here is derived from an EMBL/GenBank/DDBJ whole genome shotgun (WGS) entry which is preliminary data.</text>
</comment>